<feature type="domain" description="Aldehyde dehydrogenase" evidence="5">
    <location>
        <begin position="17"/>
        <end position="477"/>
    </location>
</feature>
<dbReference type="NCBIfam" id="TIGR01722">
    <property type="entry name" value="MMSDH"/>
    <property type="match status" value="1"/>
</dbReference>
<dbReference type="Gene3D" id="3.40.309.10">
    <property type="entry name" value="Aldehyde Dehydrogenase, Chain A, domain 2"/>
    <property type="match status" value="1"/>
</dbReference>
<protein>
    <recommendedName>
        <fullName evidence="2">methylmalonate-semialdehyde dehydrogenase (CoA acylating)</fullName>
        <ecNumber evidence="2">1.2.1.27</ecNumber>
    </recommendedName>
</protein>
<dbReference type="GO" id="GO:0006574">
    <property type="term" value="P:L-valine catabolic process"/>
    <property type="evidence" value="ECO:0007669"/>
    <property type="project" value="TreeGrafter"/>
</dbReference>
<dbReference type="Gene3D" id="3.40.605.10">
    <property type="entry name" value="Aldehyde Dehydrogenase, Chain A, domain 1"/>
    <property type="match status" value="1"/>
</dbReference>
<dbReference type="FunFam" id="3.40.605.10:FF:000003">
    <property type="entry name" value="Methylmalonate-semialdehyde dehydrogenase [acylating]"/>
    <property type="match status" value="1"/>
</dbReference>
<keyword evidence="3" id="KW-0560">Oxidoreductase</keyword>
<dbReference type="Pfam" id="PF00171">
    <property type="entry name" value="Aldedh"/>
    <property type="match status" value="1"/>
</dbReference>
<dbReference type="InterPro" id="IPR016160">
    <property type="entry name" value="Ald_DH_CS_CYS"/>
</dbReference>
<dbReference type="CDD" id="cd07085">
    <property type="entry name" value="ALDH_F6_MMSDH"/>
    <property type="match status" value="1"/>
</dbReference>
<evidence type="ECO:0000313" key="6">
    <source>
        <dbReference type="EMBL" id="MCL1143358.1"/>
    </source>
</evidence>
<evidence type="ECO:0000256" key="2">
    <source>
        <dbReference type="ARBA" id="ARBA00013048"/>
    </source>
</evidence>
<accession>A0A9X2CHC9</accession>
<dbReference type="AlphaFoldDB" id="A0A9X2CHC9"/>
<evidence type="ECO:0000256" key="3">
    <source>
        <dbReference type="ARBA" id="ARBA00023002"/>
    </source>
</evidence>
<dbReference type="PANTHER" id="PTHR43866">
    <property type="entry name" value="MALONATE-SEMIALDEHYDE DEHYDROGENASE"/>
    <property type="match status" value="1"/>
</dbReference>
<dbReference type="FunFam" id="3.40.309.10:FF:000002">
    <property type="entry name" value="Methylmalonate-semialdehyde dehydrogenase (Acylating)"/>
    <property type="match status" value="1"/>
</dbReference>
<organism evidence="6 7">
    <name type="scientific">Shewanella gaetbuli</name>
    <dbReference type="NCBI Taxonomy" id="220752"/>
    <lineage>
        <taxon>Bacteria</taxon>
        <taxon>Pseudomonadati</taxon>
        <taxon>Pseudomonadota</taxon>
        <taxon>Gammaproteobacteria</taxon>
        <taxon>Alteromonadales</taxon>
        <taxon>Shewanellaceae</taxon>
        <taxon>Shewanella</taxon>
    </lineage>
</organism>
<dbReference type="InterPro" id="IPR016162">
    <property type="entry name" value="Ald_DH_N"/>
</dbReference>
<dbReference type="SUPFAM" id="SSF53720">
    <property type="entry name" value="ALDH-like"/>
    <property type="match status" value="1"/>
</dbReference>
<dbReference type="PROSITE" id="PS00070">
    <property type="entry name" value="ALDEHYDE_DEHYDR_CYS"/>
    <property type="match status" value="1"/>
</dbReference>
<comment type="similarity">
    <text evidence="1">Belongs to the aldehyde dehydrogenase family.</text>
</comment>
<comment type="caution">
    <text evidence="6">The sequence shown here is derived from an EMBL/GenBank/DDBJ whole genome shotgun (WGS) entry which is preliminary data.</text>
</comment>
<dbReference type="InterPro" id="IPR016161">
    <property type="entry name" value="Ald_DH/histidinol_DH"/>
</dbReference>
<evidence type="ECO:0000256" key="1">
    <source>
        <dbReference type="ARBA" id="ARBA00009986"/>
    </source>
</evidence>
<dbReference type="Proteomes" id="UP001139333">
    <property type="component" value="Unassembled WGS sequence"/>
</dbReference>
<evidence type="ECO:0000313" key="7">
    <source>
        <dbReference type="Proteomes" id="UP001139333"/>
    </source>
</evidence>
<dbReference type="GO" id="GO:0004491">
    <property type="term" value="F:methylmalonate-semialdehyde dehydrogenase (acylating, NAD) activity"/>
    <property type="evidence" value="ECO:0007669"/>
    <property type="project" value="UniProtKB-EC"/>
</dbReference>
<dbReference type="GO" id="GO:0006210">
    <property type="term" value="P:thymine catabolic process"/>
    <property type="evidence" value="ECO:0007669"/>
    <property type="project" value="TreeGrafter"/>
</dbReference>
<dbReference type="EC" id="1.2.1.27" evidence="2"/>
<evidence type="ECO:0000259" key="5">
    <source>
        <dbReference type="Pfam" id="PF00171"/>
    </source>
</evidence>
<dbReference type="InterPro" id="IPR015590">
    <property type="entry name" value="Aldehyde_DH_dom"/>
</dbReference>
<gene>
    <name evidence="6" type="ORF">L2672_11695</name>
</gene>
<keyword evidence="7" id="KW-1185">Reference proteome</keyword>
<evidence type="ECO:0000256" key="4">
    <source>
        <dbReference type="ARBA" id="ARBA00023027"/>
    </source>
</evidence>
<dbReference type="InterPro" id="IPR010061">
    <property type="entry name" value="MeMal-semiAld_DH"/>
</dbReference>
<dbReference type="InterPro" id="IPR016163">
    <property type="entry name" value="Ald_DH_C"/>
</dbReference>
<reference evidence="6" key="1">
    <citation type="submission" date="2022-01" db="EMBL/GenBank/DDBJ databases">
        <title>Whole genome-based taxonomy of the Shewanellaceae.</title>
        <authorList>
            <person name="Martin-Rodriguez A.J."/>
        </authorList>
    </citation>
    <scope>NUCLEOTIDE SEQUENCE</scope>
    <source>
        <strain evidence="6">DSM 16422</strain>
    </source>
</reference>
<sequence>MTTQVKHYINGEFTVGQGTHNIDVTNPINNSVIAKINAATPGEVEQAIHSAKEAFKTWKEVPVSERARVMLRYQHLLKEHHDEIATILAQETGKTFEDAKGDVWRGIEVAEHACNVASLLMGETVENVARNIDTYSYTQPLGVCAGITPFNFPAMIPLWMFPLAIACGNTFILKPSEQDPMTPQRLVELFEQAGAPKGVLQLIHGDKTAVDILLQDPAIKAISFVGSVGVGQYIYKTGTDNLKRVQAFAGAKNHCVIMPDANKQQVINNLVGASVGAAGQRCMAISVAVFVGKAKEWIPELKEALAKVRPGLWNDENAAYGPVISPAAKARVLSLIEQGKQEGAECLLDGSDFTVEGYESGNWVGPTMFTKVTTDMSIYKEEIFGPVLCCMEAENLDDAIELVNNSPYGNGTSIFTASGGAARKYQHEIEVGQVGINVPIPVPLPFFSFTGWKGSFYGDQHAYGKQAVRFYTETKTITSRWFDTDAVSGPNMSINLK</sequence>
<proteinExistence type="inferred from homology"/>
<dbReference type="RefSeq" id="WP_248996033.1">
    <property type="nucleotide sequence ID" value="NZ_JAKIKP010000008.1"/>
</dbReference>
<dbReference type="PANTHER" id="PTHR43866:SF3">
    <property type="entry name" value="METHYLMALONATE-SEMIALDEHYDE DEHYDROGENASE [ACYLATING], MITOCHONDRIAL"/>
    <property type="match status" value="1"/>
</dbReference>
<dbReference type="EMBL" id="JAKIKP010000008">
    <property type="protein sequence ID" value="MCL1143358.1"/>
    <property type="molecule type" value="Genomic_DNA"/>
</dbReference>
<keyword evidence="4" id="KW-0520">NAD</keyword>
<name>A0A9X2CHC9_9GAMM</name>